<dbReference type="AlphaFoldDB" id="A0A0C3HF03"/>
<evidence type="ECO:0000313" key="6">
    <source>
        <dbReference type="EMBL" id="KIN06816.1"/>
    </source>
</evidence>
<sequence length="377" mass="41270">MASISDFTSQPGKFIFTLRAIVINVIKFPFWILYFIPPFLRPNPKWTYQQALGVRILKSYLAYVSTIEIKTPIDLRPGAEGDRFVTIKPGNPDNYIGVVAQDRGIIPQTIGGTWYPAHPSLSSDVGKVALHFHGGAYVIGNGRTQDVGFAARTILANTMVTHVFAPQYRLASNPGGRFPAFLQDAITSLLYLSEELGIPAKHIAISGDSAGAHLCLTLLRYIADNPEAKLAAPACAWLWSPWGNPAAALEQGSIGKNQNEPTDYLVEQFGVWGAKSMKPSEASGITLEHPSICILGNAFATPTPLLFIAGGSEVLYDDILEMYEEFKVVKGNKVGLEVVKEAVHDIILTGYCVRFINEARLAAKHADEFWINNEQHS</sequence>
<proteinExistence type="inferred from homology"/>
<protein>
    <recommendedName>
        <fullName evidence="5">Alpha/beta hydrolase fold-3 domain-containing protein</fullName>
    </recommendedName>
</protein>
<comment type="similarity">
    <text evidence="1">Belongs to the 'GDXG' lipolytic enzyme family.</text>
</comment>
<dbReference type="STRING" id="913774.A0A0C3HF03"/>
<evidence type="ECO:0000313" key="7">
    <source>
        <dbReference type="Proteomes" id="UP000054321"/>
    </source>
</evidence>
<dbReference type="Proteomes" id="UP000054321">
    <property type="component" value="Unassembled WGS sequence"/>
</dbReference>
<dbReference type="GO" id="GO:0016787">
    <property type="term" value="F:hydrolase activity"/>
    <property type="evidence" value="ECO:0007669"/>
    <property type="project" value="UniProtKB-KW"/>
</dbReference>
<evidence type="ECO:0000256" key="4">
    <source>
        <dbReference type="SAM" id="Phobius"/>
    </source>
</evidence>
<dbReference type="OrthoDB" id="2152029at2759"/>
<dbReference type="PANTHER" id="PTHR48081">
    <property type="entry name" value="AB HYDROLASE SUPERFAMILY PROTEIN C4A8.06C"/>
    <property type="match status" value="1"/>
</dbReference>
<organism evidence="6 7">
    <name type="scientific">Oidiodendron maius (strain Zn)</name>
    <dbReference type="NCBI Taxonomy" id="913774"/>
    <lineage>
        <taxon>Eukaryota</taxon>
        <taxon>Fungi</taxon>
        <taxon>Dikarya</taxon>
        <taxon>Ascomycota</taxon>
        <taxon>Pezizomycotina</taxon>
        <taxon>Leotiomycetes</taxon>
        <taxon>Leotiomycetes incertae sedis</taxon>
        <taxon>Myxotrichaceae</taxon>
        <taxon>Oidiodendron</taxon>
    </lineage>
</organism>
<dbReference type="EMBL" id="KN832870">
    <property type="protein sequence ID" value="KIN06816.1"/>
    <property type="molecule type" value="Genomic_DNA"/>
</dbReference>
<accession>A0A0C3HF03</accession>
<evidence type="ECO:0000256" key="1">
    <source>
        <dbReference type="ARBA" id="ARBA00010515"/>
    </source>
</evidence>
<dbReference type="InterPro" id="IPR050300">
    <property type="entry name" value="GDXG_lipolytic_enzyme"/>
</dbReference>
<feature type="domain" description="Alpha/beta hydrolase fold-3" evidence="5">
    <location>
        <begin position="130"/>
        <end position="347"/>
    </location>
</feature>
<feature type="active site" evidence="3">
    <location>
        <position position="209"/>
    </location>
</feature>
<dbReference type="InterPro" id="IPR013094">
    <property type="entry name" value="AB_hydrolase_3"/>
</dbReference>
<dbReference type="InterPro" id="IPR033140">
    <property type="entry name" value="Lipase_GDXG_put_SER_AS"/>
</dbReference>
<reference evidence="6 7" key="1">
    <citation type="submission" date="2014-04" db="EMBL/GenBank/DDBJ databases">
        <authorList>
            <consortium name="DOE Joint Genome Institute"/>
            <person name="Kuo A."/>
            <person name="Martino E."/>
            <person name="Perotto S."/>
            <person name="Kohler A."/>
            <person name="Nagy L.G."/>
            <person name="Floudas D."/>
            <person name="Copeland A."/>
            <person name="Barry K.W."/>
            <person name="Cichocki N."/>
            <person name="Veneault-Fourrey C."/>
            <person name="LaButti K."/>
            <person name="Lindquist E.A."/>
            <person name="Lipzen A."/>
            <person name="Lundell T."/>
            <person name="Morin E."/>
            <person name="Murat C."/>
            <person name="Sun H."/>
            <person name="Tunlid A."/>
            <person name="Henrissat B."/>
            <person name="Grigoriev I.V."/>
            <person name="Hibbett D.S."/>
            <person name="Martin F."/>
            <person name="Nordberg H.P."/>
            <person name="Cantor M.N."/>
            <person name="Hua S.X."/>
        </authorList>
    </citation>
    <scope>NUCLEOTIDE SEQUENCE [LARGE SCALE GENOMIC DNA]</scope>
    <source>
        <strain evidence="6 7">Zn</strain>
    </source>
</reference>
<dbReference type="InParanoid" id="A0A0C3HF03"/>
<dbReference type="HOGENOM" id="CLU_019364_0_0_1"/>
<keyword evidence="4" id="KW-1133">Transmembrane helix</keyword>
<keyword evidence="4" id="KW-0472">Membrane</keyword>
<dbReference type="PROSITE" id="PS01174">
    <property type="entry name" value="LIPASE_GDXG_SER"/>
    <property type="match status" value="1"/>
</dbReference>
<feature type="transmembrane region" description="Helical" evidence="4">
    <location>
        <begin position="14"/>
        <end position="36"/>
    </location>
</feature>
<keyword evidence="2" id="KW-0378">Hydrolase</keyword>
<dbReference type="SUPFAM" id="SSF53474">
    <property type="entry name" value="alpha/beta-Hydrolases"/>
    <property type="match status" value="1"/>
</dbReference>
<dbReference type="PANTHER" id="PTHR48081:SF17">
    <property type="entry name" value="ALPHA_BETA HYDROLASE FOLD-3 DOMAIN-CONTAINING PROTEIN"/>
    <property type="match status" value="1"/>
</dbReference>
<dbReference type="Pfam" id="PF07859">
    <property type="entry name" value="Abhydrolase_3"/>
    <property type="match status" value="1"/>
</dbReference>
<reference evidence="7" key="2">
    <citation type="submission" date="2015-01" db="EMBL/GenBank/DDBJ databases">
        <title>Evolutionary Origins and Diversification of the Mycorrhizal Mutualists.</title>
        <authorList>
            <consortium name="DOE Joint Genome Institute"/>
            <consortium name="Mycorrhizal Genomics Consortium"/>
            <person name="Kohler A."/>
            <person name="Kuo A."/>
            <person name="Nagy L.G."/>
            <person name="Floudas D."/>
            <person name="Copeland A."/>
            <person name="Barry K.W."/>
            <person name="Cichocki N."/>
            <person name="Veneault-Fourrey C."/>
            <person name="LaButti K."/>
            <person name="Lindquist E.A."/>
            <person name="Lipzen A."/>
            <person name="Lundell T."/>
            <person name="Morin E."/>
            <person name="Murat C."/>
            <person name="Riley R."/>
            <person name="Ohm R."/>
            <person name="Sun H."/>
            <person name="Tunlid A."/>
            <person name="Henrissat B."/>
            <person name="Grigoriev I.V."/>
            <person name="Hibbett D.S."/>
            <person name="Martin F."/>
        </authorList>
    </citation>
    <scope>NUCLEOTIDE SEQUENCE [LARGE SCALE GENOMIC DNA]</scope>
    <source>
        <strain evidence="7">Zn</strain>
    </source>
</reference>
<gene>
    <name evidence="6" type="ORF">OIDMADRAFT_108499</name>
</gene>
<evidence type="ECO:0000256" key="2">
    <source>
        <dbReference type="ARBA" id="ARBA00022801"/>
    </source>
</evidence>
<name>A0A0C3HF03_OIDMZ</name>
<keyword evidence="4" id="KW-0812">Transmembrane</keyword>
<dbReference type="Gene3D" id="3.40.50.1820">
    <property type="entry name" value="alpha/beta hydrolase"/>
    <property type="match status" value="1"/>
</dbReference>
<keyword evidence="7" id="KW-1185">Reference proteome</keyword>
<evidence type="ECO:0000259" key="5">
    <source>
        <dbReference type="Pfam" id="PF07859"/>
    </source>
</evidence>
<dbReference type="InterPro" id="IPR029058">
    <property type="entry name" value="AB_hydrolase_fold"/>
</dbReference>
<evidence type="ECO:0000256" key="3">
    <source>
        <dbReference type="PROSITE-ProRule" id="PRU10038"/>
    </source>
</evidence>